<proteinExistence type="predicted"/>
<dbReference type="SUPFAM" id="SSF52047">
    <property type="entry name" value="RNI-like"/>
    <property type="match status" value="1"/>
</dbReference>
<evidence type="ECO:0000313" key="1">
    <source>
        <dbReference type="EMBL" id="KAK0494720.1"/>
    </source>
</evidence>
<protein>
    <recommendedName>
        <fullName evidence="3">F-box domain-containing protein</fullName>
    </recommendedName>
</protein>
<name>A0AA39Q323_9AGAR</name>
<dbReference type="InterPro" id="IPR032675">
    <property type="entry name" value="LRR_dom_sf"/>
</dbReference>
<dbReference type="Proteomes" id="UP001175228">
    <property type="component" value="Unassembled WGS sequence"/>
</dbReference>
<sequence length="459" mass="52285">MPDIPYDVWECVASYIPDEYLKELYSLNSAFFHASMAARYRTIKLERYTNLKVIEHLRESEISELVRRIEFHHRCLPARIIAGIMKAQFSAMSEMLPCLSNMQDISVFWGAVKVPVEFFSTLWNVFGTNLKKLAIDAPLPKLIHILASHPTFLSLEDLELVIHEGENIVTQDGALDGGYIHGCFSPTIRRFKVSSEYLDLSNIFNLLPRFIDLEVLHVAMATLSDPAGFANILIQHAHTLKDVVLMEIPLTKQLDQWMKHFFDDYVNKHTLPLSNLQSLNLIPAHLPFNVLEPCLRRSSDTLTSLTLLNNRLTYDQLEEVVTIFSHAQLLKKLHVYVFAITPETFDLMASQLSGLARLILIYSDIIGSSGSAHLNISHHSQLQQCKLLGREVSQKRYLQWKLQDITVSQRPKGIQSGLREWSVMTAVAKATPSIRSFAGQGNMEVPEEYHHICCDEVRC</sequence>
<accession>A0AA39Q323</accession>
<organism evidence="1 2">
    <name type="scientific">Armillaria luteobubalina</name>
    <dbReference type="NCBI Taxonomy" id="153913"/>
    <lineage>
        <taxon>Eukaryota</taxon>
        <taxon>Fungi</taxon>
        <taxon>Dikarya</taxon>
        <taxon>Basidiomycota</taxon>
        <taxon>Agaricomycotina</taxon>
        <taxon>Agaricomycetes</taxon>
        <taxon>Agaricomycetidae</taxon>
        <taxon>Agaricales</taxon>
        <taxon>Marasmiineae</taxon>
        <taxon>Physalacriaceae</taxon>
        <taxon>Armillaria</taxon>
    </lineage>
</organism>
<evidence type="ECO:0000313" key="2">
    <source>
        <dbReference type="Proteomes" id="UP001175228"/>
    </source>
</evidence>
<dbReference type="Gene3D" id="3.80.10.10">
    <property type="entry name" value="Ribonuclease Inhibitor"/>
    <property type="match status" value="1"/>
</dbReference>
<dbReference type="EMBL" id="JAUEPU010000020">
    <property type="protein sequence ID" value="KAK0494720.1"/>
    <property type="molecule type" value="Genomic_DNA"/>
</dbReference>
<reference evidence="1" key="1">
    <citation type="submission" date="2023-06" db="EMBL/GenBank/DDBJ databases">
        <authorList>
            <consortium name="Lawrence Berkeley National Laboratory"/>
            <person name="Ahrendt S."/>
            <person name="Sahu N."/>
            <person name="Indic B."/>
            <person name="Wong-Bajracharya J."/>
            <person name="Merenyi Z."/>
            <person name="Ke H.-M."/>
            <person name="Monk M."/>
            <person name="Kocsube S."/>
            <person name="Drula E."/>
            <person name="Lipzen A."/>
            <person name="Balint B."/>
            <person name="Henrissat B."/>
            <person name="Andreopoulos B."/>
            <person name="Martin F.M."/>
            <person name="Harder C.B."/>
            <person name="Rigling D."/>
            <person name="Ford K.L."/>
            <person name="Foster G.D."/>
            <person name="Pangilinan J."/>
            <person name="Papanicolaou A."/>
            <person name="Barry K."/>
            <person name="LaButti K."/>
            <person name="Viragh M."/>
            <person name="Koriabine M."/>
            <person name="Yan M."/>
            <person name="Riley R."/>
            <person name="Champramary S."/>
            <person name="Plett K.L."/>
            <person name="Tsai I.J."/>
            <person name="Slot J."/>
            <person name="Sipos G."/>
            <person name="Plett J."/>
            <person name="Nagy L.G."/>
            <person name="Grigoriev I.V."/>
        </authorList>
    </citation>
    <scope>NUCLEOTIDE SEQUENCE</scope>
    <source>
        <strain evidence="1">HWK02</strain>
    </source>
</reference>
<dbReference type="AlphaFoldDB" id="A0AA39Q323"/>
<gene>
    <name evidence="1" type="ORF">EDD18DRAFT_353256</name>
</gene>
<keyword evidence="2" id="KW-1185">Reference proteome</keyword>
<evidence type="ECO:0008006" key="3">
    <source>
        <dbReference type="Google" id="ProtNLM"/>
    </source>
</evidence>
<comment type="caution">
    <text evidence="1">The sequence shown here is derived from an EMBL/GenBank/DDBJ whole genome shotgun (WGS) entry which is preliminary data.</text>
</comment>